<feature type="domain" description="Formamidopyrimidine-DNA glycosylase catalytic" evidence="10">
    <location>
        <begin position="2"/>
        <end position="88"/>
    </location>
</feature>
<dbReference type="SMART" id="SM00898">
    <property type="entry name" value="Fapy_DNA_glyco"/>
    <property type="match status" value="1"/>
</dbReference>
<keyword evidence="8" id="KW-0511">Multifunctional enzyme</keyword>
<comment type="caution">
    <text evidence="11">The sequence shown here is derived from an EMBL/GenBank/DDBJ whole genome shotgun (WGS) entry which is preliminary data.</text>
</comment>
<dbReference type="PANTHER" id="PTHR22993">
    <property type="entry name" value="FORMAMIDOPYRIMIDINE-DNA GLYCOSYLASE"/>
    <property type="match status" value="1"/>
</dbReference>
<dbReference type="GO" id="GO:0004519">
    <property type="term" value="F:endonuclease activity"/>
    <property type="evidence" value="ECO:0007669"/>
    <property type="project" value="UniProtKB-KW"/>
</dbReference>
<evidence type="ECO:0000313" key="12">
    <source>
        <dbReference type="Proteomes" id="UP001597601"/>
    </source>
</evidence>
<evidence type="ECO:0000256" key="6">
    <source>
        <dbReference type="ARBA" id="ARBA00023204"/>
    </source>
</evidence>
<comment type="similarity">
    <text evidence="2">Belongs to the FPG family.</text>
</comment>
<evidence type="ECO:0000256" key="1">
    <source>
        <dbReference type="ARBA" id="ARBA00001668"/>
    </source>
</evidence>
<dbReference type="RefSeq" id="WP_377124840.1">
    <property type="nucleotide sequence ID" value="NZ_JBHUON010000006.1"/>
</dbReference>
<evidence type="ECO:0000256" key="2">
    <source>
        <dbReference type="ARBA" id="ARBA00009409"/>
    </source>
</evidence>
<evidence type="ECO:0000256" key="5">
    <source>
        <dbReference type="ARBA" id="ARBA00023125"/>
    </source>
</evidence>
<name>A0ABW5XPY0_9SPHI</name>
<evidence type="ECO:0000256" key="4">
    <source>
        <dbReference type="ARBA" id="ARBA00022801"/>
    </source>
</evidence>
<dbReference type="EMBL" id="JBHUON010000006">
    <property type="protein sequence ID" value="MFD2864375.1"/>
    <property type="molecule type" value="Genomic_DNA"/>
</dbReference>
<keyword evidence="7" id="KW-0456">Lyase</keyword>
<evidence type="ECO:0000256" key="7">
    <source>
        <dbReference type="ARBA" id="ARBA00023239"/>
    </source>
</evidence>
<keyword evidence="5" id="KW-0238">DNA-binding</keyword>
<protein>
    <submittedName>
        <fullName evidence="11">Endonuclease</fullName>
    </submittedName>
</protein>
<dbReference type="InterPro" id="IPR015886">
    <property type="entry name" value="H2TH_FPG"/>
</dbReference>
<organism evidence="11 12">
    <name type="scientific">Mucilaginibacter antarcticus</name>
    <dbReference type="NCBI Taxonomy" id="1855725"/>
    <lineage>
        <taxon>Bacteria</taxon>
        <taxon>Pseudomonadati</taxon>
        <taxon>Bacteroidota</taxon>
        <taxon>Sphingobacteriia</taxon>
        <taxon>Sphingobacteriales</taxon>
        <taxon>Sphingobacteriaceae</taxon>
        <taxon>Mucilaginibacter</taxon>
    </lineage>
</organism>
<comment type="catalytic activity">
    <reaction evidence="1">
        <text>Hydrolysis of DNA containing ring-opened 7-methylguanine residues, releasing 2,6-diamino-4-hydroxy-5-(N-methyl)formamidopyrimidine.</text>
        <dbReference type="EC" id="3.2.2.23"/>
    </reaction>
</comment>
<evidence type="ECO:0000256" key="9">
    <source>
        <dbReference type="ARBA" id="ARBA00023295"/>
    </source>
</evidence>
<dbReference type="SUPFAM" id="SSF81624">
    <property type="entry name" value="N-terminal domain of MutM-like DNA repair proteins"/>
    <property type="match status" value="1"/>
</dbReference>
<gene>
    <name evidence="11" type="ORF">ACFSYC_06705</name>
</gene>
<dbReference type="Pfam" id="PF06831">
    <property type="entry name" value="H2TH"/>
    <property type="match status" value="1"/>
</dbReference>
<evidence type="ECO:0000256" key="8">
    <source>
        <dbReference type="ARBA" id="ARBA00023268"/>
    </source>
</evidence>
<dbReference type="SUPFAM" id="SSF46946">
    <property type="entry name" value="S13-like H2TH domain"/>
    <property type="match status" value="1"/>
</dbReference>
<accession>A0ABW5XPY0</accession>
<evidence type="ECO:0000259" key="10">
    <source>
        <dbReference type="PROSITE" id="PS51068"/>
    </source>
</evidence>
<dbReference type="Gene3D" id="1.10.8.50">
    <property type="match status" value="1"/>
</dbReference>
<dbReference type="InterPro" id="IPR012319">
    <property type="entry name" value="FPG_cat"/>
</dbReference>
<dbReference type="PANTHER" id="PTHR22993:SF9">
    <property type="entry name" value="FORMAMIDOPYRIMIDINE-DNA GLYCOSYLASE"/>
    <property type="match status" value="1"/>
</dbReference>
<keyword evidence="11" id="KW-0255">Endonuclease</keyword>
<sequence length="244" mass="28054">MPEGPSIIILKEKLKPFKGKKVLDANGYAKGFDAGMLIGKTLKDIKTWGKHTLLVFPKFAVRVHMMLFGSYYINSSPKKNASLHMQFANGEVNFSISSIKLIEEPLDDVYDWPADIMSKKWDTQKAITKLKAKPKMMICDALLDQKIFSGSGNIIKNESLFRARLHPESIIGQIPEKKLEDLIQEVLNFSQDFLKWRKINQLTRHLEAHEKNFCPRDNIALHKTDTGKTKRHSYYCEKCQELID</sequence>
<keyword evidence="11" id="KW-0540">Nuclease</keyword>
<keyword evidence="9" id="KW-0326">Glycosidase</keyword>
<reference evidence="12" key="1">
    <citation type="journal article" date="2019" name="Int. J. Syst. Evol. Microbiol.">
        <title>The Global Catalogue of Microorganisms (GCM) 10K type strain sequencing project: providing services to taxonomists for standard genome sequencing and annotation.</title>
        <authorList>
            <consortium name="The Broad Institute Genomics Platform"/>
            <consortium name="The Broad Institute Genome Sequencing Center for Infectious Disease"/>
            <person name="Wu L."/>
            <person name="Ma J."/>
        </authorList>
    </citation>
    <scope>NUCLEOTIDE SEQUENCE [LARGE SCALE GENOMIC DNA]</scope>
    <source>
        <strain evidence="12">KCTC 52232</strain>
    </source>
</reference>
<evidence type="ECO:0000313" key="11">
    <source>
        <dbReference type="EMBL" id="MFD2864375.1"/>
    </source>
</evidence>
<dbReference type="SMART" id="SM01232">
    <property type="entry name" value="H2TH"/>
    <property type="match status" value="1"/>
</dbReference>
<proteinExistence type="inferred from homology"/>
<keyword evidence="4" id="KW-0378">Hydrolase</keyword>
<dbReference type="InterPro" id="IPR010979">
    <property type="entry name" value="Ribosomal_uS13-like_H2TH"/>
</dbReference>
<dbReference type="PROSITE" id="PS51068">
    <property type="entry name" value="FPG_CAT"/>
    <property type="match status" value="1"/>
</dbReference>
<keyword evidence="6" id="KW-0234">DNA repair</keyword>
<dbReference type="InterPro" id="IPR035937">
    <property type="entry name" value="FPG_N"/>
</dbReference>
<evidence type="ECO:0000256" key="3">
    <source>
        <dbReference type="ARBA" id="ARBA00022763"/>
    </source>
</evidence>
<keyword evidence="3" id="KW-0227">DNA damage</keyword>
<keyword evidence="12" id="KW-1185">Reference proteome</keyword>
<dbReference type="Proteomes" id="UP001597601">
    <property type="component" value="Unassembled WGS sequence"/>
</dbReference>
<dbReference type="Gene3D" id="3.20.190.10">
    <property type="entry name" value="MutM-like, N-terminal"/>
    <property type="match status" value="1"/>
</dbReference>